<protein>
    <recommendedName>
        <fullName evidence="3">Sulfotransferase</fullName>
    </recommendedName>
</protein>
<accession>A0A075K7T3</accession>
<organism evidence="1 2">
    <name type="scientific">Dyella japonica A8</name>
    <dbReference type="NCBI Taxonomy" id="1217721"/>
    <lineage>
        <taxon>Bacteria</taxon>
        <taxon>Pseudomonadati</taxon>
        <taxon>Pseudomonadota</taxon>
        <taxon>Gammaproteobacteria</taxon>
        <taxon>Lysobacterales</taxon>
        <taxon>Rhodanobacteraceae</taxon>
        <taxon>Dyella</taxon>
    </lineage>
</organism>
<evidence type="ECO:0008006" key="3">
    <source>
        <dbReference type="Google" id="ProtNLM"/>
    </source>
</evidence>
<reference evidence="1 2" key="1">
    <citation type="submission" date="2014-07" db="EMBL/GenBank/DDBJ databases">
        <title>Complete Genome Sequence of Dyella japonica Strain A8 Isolated from Malaysian Tropical Soil.</title>
        <authorList>
            <person name="Hui R.K.H."/>
            <person name="Chen J.-W."/>
            <person name="Chan K.-G."/>
            <person name="Leung F.C.C."/>
        </authorList>
    </citation>
    <scope>NUCLEOTIDE SEQUENCE [LARGE SCALE GENOMIC DNA]</scope>
    <source>
        <strain evidence="1 2">A8</strain>
    </source>
</reference>
<sequence length="277" mass="31433">MAASTFVGVTGLPRAGSTLLCQLLAQHPDIHCEGRSSPLCNALLGIRRMISDDQFFLSQLDSSFETSYAHLASAMQGFLRGWHHDSGAHKVVIDKNRAWLHAVELLLHIEPNAKLIVCLRELGQIYGSIEAQHQRTILVDFIDHLADYDRYGRADALFAKDRVIGAPLISLQAVLDLPEAVKQRLYFVRFEDLVAQPVSCMSHLYAWLGLAPFEIDPDQLMMGTQESDSHYRMKYPHRQATRIVAPTPHAVPPRIQKQIESVWAWFYRLYYGETLPR</sequence>
<dbReference type="KEGG" id="dja:HY57_13580"/>
<dbReference type="Gene3D" id="3.40.50.300">
    <property type="entry name" value="P-loop containing nucleotide triphosphate hydrolases"/>
    <property type="match status" value="1"/>
</dbReference>
<name>A0A075K7T3_9GAMM</name>
<keyword evidence="2" id="KW-1185">Reference proteome</keyword>
<evidence type="ECO:0000313" key="2">
    <source>
        <dbReference type="Proteomes" id="UP000027987"/>
    </source>
</evidence>
<gene>
    <name evidence="1" type="ORF">HY57_13580</name>
</gene>
<proteinExistence type="predicted"/>
<dbReference type="RefSeq" id="WP_019467532.1">
    <property type="nucleotide sequence ID" value="NZ_ALOY01000184.1"/>
</dbReference>
<evidence type="ECO:0000313" key="1">
    <source>
        <dbReference type="EMBL" id="AIF48208.1"/>
    </source>
</evidence>
<dbReference type="OrthoDB" id="9766687at2"/>
<dbReference type="PATRIC" id="fig|1217721.7.peg.2801"/>
<dbReference type="InterPro" id="IPR027417">
    <property type="entry name" value="P-loop_NTPase"/>
</dbReference>
<dbReference type="AlphaFoldDB" id="A0A075K7T3"/>
<dbReference type="SUPFAM" id="SSF52540">
    <property type="entry name" value="P-loop containing nucleoside triphosphate hydrolases"/>
    <property type="match status" value="1"/>
</dbReference>
<dbReference type="Proteomes" id="UP000027987">
    <property type="component" value="Chromosome"/>
</dbReference>
<dbReference type="HOGENOM" id="CLU_1018671_0_0_6"/>
<dbReference type="EMBL" id="CP008884">
    <property type="protein sequence ID" value="AIF48208.1"/>
    <property type="molecule type" value="Genomic_DNA"/>
</dbReference>
<dbReference type="Pfam" id="PF13469">
    <property type="entry name" value="Sulfotransfer_3"/>
    <property type="match status" value="1"/>
</dbReference>